<feature type="domain" description="DUF1758" evidence="3">
    <location>
        <begin position="241"/>
        <end position="315"/>
    </location>
</feature>
<keyword evidence="2" id="KW-1133">Transmembrane helix</keyword>
<feature type="transmembrane region" description="Helical" evidence="2">
    <location>
        <begin position="473"/>
        <end position="495"/>
    </location>
</feature>
<evidence type="ECO:0000256" key="2">
    <source>
        <dbReference type="SAM" id="Phobius"/>
    </source>
</evidence>
<dbReference type="Proteomes" id="UP001331761">
    <property type="component" value="Unassembled WGS sequence"/>
</dbReference>
<proteinExistence type="predicted"/>
<organism evidence="4 5">
    <name type="scientific">Trichostrongylus colubriformis</name>
    <name type="common">Black scour worm</name>
    <dbReference type="NCBI Taxonomy" id="6319"/>
    <lineage>
        <taxon>Eukaryota</taxon>
        <taxon>Metazoa</taxon>
        <taxon>Ecdysozoa</taxon>
        <taxon>Nematoda</taxon>
        <taxon>Chromadorea</taxon>
        <taxon>Rhabditida</taxon>
        <taxon>Rhabditina</taxon>
        <taxon>Rhabditomorpha</taxon>
        <taxon>Strongyloidea</taxon>
        <taxon>Trichostrongylidae</taxon>
        <taxon>Trichostrongylus</taxon>
    </lineage>
</organism>
<dbReference type="InterPro" id="IPR021109">
    <property type="entry name" value="Peptidase_aspartic_dom_sf"/>
</dbReference>
<dbReference type="SUPFAM" id="SSF50630">
    <property type="entry name" value="Acid proteases"/>
    <property type="match status" value="1"/>
</dbReference>
<dbReference type="Gene3D" id="2.40.70.10">
    <property type="entry name" value="Acid Proteases"/>
    <property type="match status" value="1"/>
</dbReference>
<protein>
    <recommendedName>
        <fullName evidence="3">DUF1758 domain-containing protein</fullName>
    </recommendedName>
</protein>
<evidence type="ECO:0000259" key="3">
    <source>
        <dbReference type="Pfam" id="PF05585"/>
    </source>
</evidence>
<evidence type="ECO:0000256" key="1">
    <source>
        <dbReference type="SAM" id="MobiDB-lite"/>
    </source>
</evidence>
<name>A0AAN8IKH5_TRICO</name>
<gene>
    <name evidence="4" type="ORF">GCK32_006186</name>
</gene>
<dbReference type="EMBL" id="WIXE01014896">
    <property type="protein sequence ID" value="KAK5973938.1"/>
    <property type="molecule type" value="Genomic_DNA"/>
</dbReference>
<evidence type="ECO:0000313" key="4">
    <source>
        <dbReference type="EMBL" id="KAK5973938.1"/>
    </source>
</evidence>
<dbReference type="Pfam" id="PF05585">
    <property type="entry name" value="DUF1758"/>
    <property type="match status" value="1"/>
</dbReference>
<sequence>MTSALSTSQGLLTRASNRLKGLLADNSDLLQADLHFSIDNDVQKTQTGELRRKLRRATAAIKAATSKVEEALYKYSNTAEQLDENTPSIPELAKQITENSEAAQALLDQANKPTPSSHEGQQVVSELWKKGHMAAGCLCGACRLCGTSGHHTSICKKLYETTEIPRTPPATKPTKKPASKSTTQASTISASAKVNSVVFDQVHSEISDTILHVNDNAGSLILVGRVQLLNPTTAALEPVHTMLDTGADRSFISTELAERLQLKDVDSKRLSISTFGSNTPMVKRCGITVLKVWDANGAPHSFSVTKIDKITDTLQRNNLCLGDKRFLCDNDIQLSGNFDKIITKQTDSICRVDNSALQGCYNCPQAAQANVSCHTEGENTMASIKCGNQYFTIPCNREGATSTLLLRFQAARVRQTCEVSCGATNTTFEITGILQWTRTIHGSAMRIINGESNVYDEIVLPDFLHIADVMLSWYKTIILVALGFILALVIGYLFLWTCGIKLLRGAGRIFFGVLCTFVRIARWTLKKVSTLVFRRCSRNQYPKKQL</sequence>
<feature type="region of interest" description="Disordered" evidence="1">
    <location>
        <begin position="164"/>
        <end position="187"/>
    </location>
</feature>
<reference evidence="4 5" key="1">
    <citation type="submission" date="2019-10" db="EMBL/GenBank/DDBJ databases">
        <title>Assembly and Annotation for the nematode Trichostrongylus colubriformis.</title>
        <authorList>
            <person name="Martin J."/>
        </authorList>
    </citation>
    <scope>NUCLEOTIDE SEQUENCE [LARGE SCALE GENOMIC DNA]</scope>
    <source>
        <strain evidence="4">G859</strain>
        <tissue evidence="4">Whole worm</tissue>
    </source>
</reference>
<keyword evidence="2" id="KW-0812">Transmembrane</keyword>
<dbReference type="AlphaFoldDB" id="A0AAN8IKH5"/>
<keyword evidence="2" id="KW-0472">Membrane</keyword>
<dbReference type="InterPro" id="IPR008737">
    <property type="entry name" value="DUF1758"/>
</dbReference>
<keyword evidence="5" id="KW-1185">Reference proteome</keyword>
<accession>A0AAN8IKH5</accession>
<comment type="caution">
    <text evidence="4">The sequence shown here is derived from an EMBL/GenBank/DDBJ whole genome shotgun (WGS) entry which is preliminary data.</text>
</comment>
<evidence type="ECO:0000313" key="5">
    <source>
        <dbReference type="Proteomes" id="UP001331761"/>
    </source>
</evidence>
<dbReference type="Gene3D" id="2.60.40.3770">
    <property type="match status" value="1"/>
</dbReference>